<feature type="coiled-coil region" evidence="1">
    <location>
        <begin position="30"/>
        <end position="60"/>
    </location>
</feature>
<dbReference type="SUPFAM" id="SSF52833">
    <property type="entry name" value="Thioredoxin-like"/>
    <property type="match status" value="1"/>
</dbReference>
<gene>
    <name evidence="4" type="ORF">CBR_g41441</name>
</gene>
<keyword evidence="5" id="KW-1185">Reference proteome</keyword>
<dbReference type="Gene3D" id="3.40.30.10">
    <property type="entry name" value="Glutaredoxin"/>
    <property type="match status" value="1"/>
</dbReference>
<dbReference type="Gramene" id="GBG86445">
    <property type="protein sequence ID" value="GBG86445"/>
    <property type="gene ID" value="CBR_g41441"/>
</dbReference>
<evidence type="ECO:0000313" key="4">
    <source>
        <dbReference type="EMBL" id="GBG86445.1"/>
    </source>
</evidence>
<evidence type="ECO:0000256" key="1">
    <source>
        <dbReference type="SAM" id="Coils"/>
    </source>
</evidence>
<dbReference type="EMBL" id="BFEA01000565">
    <property type="protein sequence ID" value="GBG86445.1"/>
    <property type="molecule type" value="Genomic_DNA"/>
</dbReference>
<dbReference type="OMA" id="CVIAFID"/>
<evidence type="ECO:0000259" key="3">
    <source>
        <dbReference type="Pfam" id="PF00085"/>
    </source>
</evidence>
<dbReference type="CDD" id="cd02989">
    <property type="entry name" value="Phd_like_TxnDC9"/>
    <property type="match status" value="1"/>
</dbReference>
<accession>A0A388LW04</accession>
<dbReference type="AlphaFoldDB" id="A0A388LW04"/>
<dbReference type="InterPro" id="IPR013766">
    <property type="entry name" value="Thioredoxin_domain"/>
</dbReference>
<dbReference type="PANTHER" id="PTHR21148">
    <property type="entry name" value="THIOREDOXIN DOMAIN-CONTAINING PROTEIN 9"/>
    <property type="match status" value="1"/>
</dbReference>
<dbReference type="InterPro" id="IPR036249">
    <property type="entry name" value="Thioredoxin-like_sf"/>
</dbReference>
<dbReference type="Proteomes" id="UP000265515">
    <property type="component" value="Unassembled WGS sequence"/>
</dbReference>
<evidence type="ECO:0000313" key="5">
    <source>
        <dbReference type="Proteomes" id="UP000265515"/>
    </source>
</evidence>
<sequence length="230" mass="26129">MGANVDGKKVLGQVLEEKVLQVARAVEDAVDEEIGQLGRLENDKDDLDQLRRERLHQLKKSAEKRQAWIANGHGEYTEVPSEKAFFAEVKKSERVVCHFYRDNWPCKVVDKHVSLLAKQHLETRFVKINAEKSPYLSEKLRIVVLPTLALIKNGKVEDYVVGFDQLGGRDDFRTEVLEERLQMGQFVFHDGVCMPGFAPRPAESSHSQSQRRSIRQGVSLAASDDDDDDE</sequence>
<feature type="domain" description="Thioredoxin" evidence="3">
    <location>
        <begin position="81"/>
        <end position="162"/>
    </location>
</feature>
<dbReference type="OrthoDB" id="10257948at2759"/>
<keyword evidence="1" id="KW-0175">Coiled coil</keyword>
<proteinExistence type="predicted"/>
<feature type="region of interest" description="Disordered" evidence="2">
    <location>
        <begin position="199"/>
        <end position="230"/>
    </location>
</feature>
<evidence type="ECO:0000256" key="2">
    <source>
        <dbReference type="SAM" id="MobiDB-lite"/>
    </source>
</evidence>
<dbReference type="STRING" id="69332.A0A388LW04"/>
<dbReference type="Pfam" id="PF00085">
    <property type="entry name" value="Thioredoxin"/>
    <property type="match status" value="1"/>
</dbReference>
<comment type="caution">
    <text evidence="4">The sequence shown here is derived from an EMBL/GenBank/DDBJ whole genome shotgun (WGS) entry which is preliminary data.</text>
</comment>
<name>A0A388LW04_CHABU</name>
<protein>
    <recommendedName>
        <fullName evidence="3">Thioredoxin domain-containing protein</fullName>
    </recommendedName>
</protein>
<reference evidence="4 5" key="1">
    <citation type="journal article" date="2018" name="Cell">
        <title>The Chara Genome: Secondary Complexity and Implications for Plant Terrestrialization.</title>
        <authorList>
            <person name="Nishiyama T."/>
            <person name="Sakayama H."/>
            <person name="Vries J.D."/>
            <person name="Buschmann H."/>
            <person name="Saint-Marcoux D."/>
            <person name="Ullrich K.K."/>
            <person name="Haas F.B."/>
            <person name="Vanderstraeten L."/>
            <person name="Becker D."/>
            <person name="Lang D."/>
            <person name="Vosolsobe S."/>
            <person name="Rombauts S."/>
            <person name="Wilhelmsson P.K.I."/>
            <person name="Janitza P."/>
            <person name="Kern R."/>
            <person name="Heyl A."/>
            <person name="Rumpler F."/>
            <person name="Villalobos L.I.A.C."/>
            <person name="Clay J.M."/>
            <person name="Skokan R."/>
            <person name="Toyoda A."/>
            <person name="Suzuki Y."/>
            <person name="Kagoshima H."/>
            <person name="Schijlen E."/>
            <person name="Tajeshwar N."/>
            <person name="Catarino B."/>
            <person name="Hetherington A.J."/>
            <person name="Saltykova A."/>
            <person name="Bonnot C."/>
            <person name="Breuninger H."/>
            <person name="Symeonidi A."/>
            <person name="Radhakrishnan G.V."/>
            <person name="Van Nieuwerburgh F."/>
            <person name="Deforce D."/>
            <person name="Chang C."/>
            <person name="Karol K.G."/>
            <person name="Hedrich R."/>
            <person name="Ulvskov P."/>
            <person name="Glockner G."/>
            <person name="Delwiche C.F."/>
            <person name="Petrasek J."/>
            <person name="Van de Peer Y."/>
            <person name="Friml J."/>
            <person name="Beilby M."/>
            <person name="Dolan L."/>
            <person name="Kohara Y."/>
            <person name="Sugano S."/>
            <person name="Fujiyama A."/>
            <person name="Delaux P.-M."/>
            <person name="Quint M."/>
            <person name="TheiBen G."/>
            <person name="Hagemann M."/>
            <person name="Harholt J."/>
            <person name="Dunand C."/>
            <person name="Zachgo S."/>
            <person name="Langdale J."/>
            <person name="Maumus F."/>
            <person name="Straeten D.V.D."/>
            <person name="Gould S.B."/>
            <person name="Rensing S.A."/>
        </authorList>
    </citation>
    <scope>NUCLEOTIDE SEQUENCE [LARGE SCALE GENOMIC DNA]</scope>
    <source>
        <strain evidence="4 5">S276</strain>
    </source>
</reference>
<organism evidence="4 5">
    <name type="scientific">Chara braunii</name>
    <name type="common">Braun's stonewort</name>
    <dbReference type="NCBI Taxonomy" id="69332"/>
    <lineage>
        <taxon>Eukaryota</taxon>
        <taxon>Viridiplantae</taxon>
        <taxon>Streptophyta</taxon>
        <taxon>Charophyceae</taxon>
        <taxon>Charales</taxon>
        <taxon>Characeae</taxon>
        <taxon>Chara</taxon>
    </lineage>
</organism>